<sequence length="300" mass="33575">MAKREVMETENPNQTPSIFPNQLPTATNLPLSAPICDLYSESDKGVPINFMDLLGIQDLTPSLFDLLQPPPAPTPTSEVLNFPPTPNSSSMSSSSTEPTNDEQSKPMDQEEQEKPKKQLSKQPKKNNRERLREPRFAFMTKSETDHLEDGYRWRKYGQKAVKNSPFPRSYYRCTSATCGVKKRVERSSADPSIVVTTYEGQHKHPSPVMPRGSFAGICPDSGGFASVNGATTAFFHHRQHQQQQQQQQHFHSLPTSFSFNDTSSSAIIQERLFCTSSPASLLRDNGLLEDIVPSDMLNEL</sequence>
<dbReference type="FunFam" id="2.20.25.80:FF:000003">
    <property type="entry name" value="WRKY transcription factor 57"/>
    <property type="match status" value="1"/>
</dbReference>
<organism evidence="8 9">
    <name type="scientific">Protea cynaroides</name>
    <dbReference type="NCBI Taxonomy" id="273540"/>
    <lineage>
        <taxon>Eukaryota</taxon>
        <taxon>Viridiplantae</taxon>
        <taxon>Streptophyta</taxon>
        <taxon>Embryophyta</taxon>
        <taxon>Tracheophyta</taxon>
        <taxon>Spermatophyta</taxon>
        <taxon>Magnoliopsida</taxon>
        <taxon>Proteales</taxon>
        <taxon>Proteaceae</taxon>
        <taxon>Protea</taxon>
    </lineage>
</organism>
<accession>A0A9Q0QQY9</accession>
<dbReference type="AlphaFoldDB" id="A0A9Q0QQY9"/>
<keyword evidence="3" id="KW-0238">DNA-binding</keyword>
<evidence type="ECO:0000313" key="8">
    <source>
        <dbReference type="EMBL" id="KAJ4968459.1"/>
    </source>
</evidence>
<feature type="domain" description="WRKY" evidence="7">
    <location>
        <begin position="142"/>
        <end position="207"/>
    </location>
</feature>
<evidence type="ECO:0000256" key="4">
    <source>
        <dbReference type="ARBA" id="ARBA00023163"/>
    </source>
</evidence>
<evidence type="ECO:0000256" key="2">
    <source>
        <dbReference type="ARBA" id="ARBA00023015"/>
    </source>
</evidence>
<dbReference type="GO" id="GO:0003700">
    <property type="term" value="F:DNA-binding transcription factor activity"/>
    <property type="evidence" value="ECO:0007669"/>
    <property type="project" value="InterPro"/>
</dbReference>
<keyword evidence="9" id="KW-1185">Reference proteome</keyword>
<feature type="compositionally biased region" description="Basic and acidic residues" evidence="6">
    <location>
        <begin position="102"/>
        <end position="116"/>
    </location>
</feature>
<dbReference type="SMART" id="SM00774">
    <property type="entry name" value="WRKY"/>
    <property type="match status" value="1"/>
</dbReference>
<dbReference type="OrthoDB" id="693960at2759"/>
<evidence type="ECO:0000256" key="1">
    <source>
        <dbReference type="ARBA" id="ARBA00004123"/>
    </source>
</evidence>
<feature type="region of interest" description="Disordered" evidence="6">
    <location>
        <begin position="1"/>
        <end position="22"/>
    </location>
</feature>
<dbReference type="InterPro" id="IPR036576">
    <property type="entry name" value="WRKY_dom_sf"/>
</dbReference>
<keyword evidence="4" id="KW-0804">Transcription</keyword>
<dbReference type="PANTHER" id="PTHR31221">
    <property type="entry name" value="WRKY TRANSCRIPTION FACTOR PROTEIN 1-RELATED"/>
    <property type="match status" value="1"/>
</dbReference>
<protein>
    <recommendedName>
        <fullName evidence="7">WRKY domain-containing protein</fullName>
    </recommendedName>
</protein>
<name>A0A9Q0QQY9_9MAGN</name>
<dbReference type="Proteomes" id="UP001141806">
    <property type="component" value="Unassembled WGS sequence"/>
</dbReference>
<dbReference type="SUPFAM" id="SSF118290">
    <property type="entry name" value="WRKY DNA-binding domain"/>
    <property type="match status" value="1"/>
</dbReference>
<comment type="subcellular location">
    <subcellularLocation>
        <location evidence="1">Nucleus</location>
    </subcellularLocation>
</comment>
<keyword evidence="2" id="KW-0805">Transcription regulation</keyword>
<feature type="compositionally biased region" description="Polar residues" evidence="6">
    <location>
        <begin position="10"/>
        <end position="22"/>
    </location>
</feature>
<dbReference type="GO" id="GO:0043565">
    <property type="term" value="F:sequence-specific DNA binding"/>
    <property type="evidence" value="ECO:0007669"/>
    <property type="project" value="InterPro"/>
</dbReference>
<evidence type="ECO:0000313" key="9">
    <source>
        <dbReference type="Proteomes" id="UP001141806"/>
    </source>
</evidence>
<evidence type="ECO:0000256" key="6">
    <source>
        <dbReference type="SAM" id="MobiDB-lite"/>
    </source>
</evidence>
<evidence type="ECO:0000256" key="3">
    <source>
        <dbReference type="ARBA" id="ARBA00023125"/>
    </source>
</evidence>
<gene>
    <name evidence="8" type="ORF">NE237_015160</name>
</gene>
<dbReference type="Pfam" id="PF03106">
    <property type="entry name" value="WRKY"/>
    <property type="match status" value="1"/>
</dbReference>
<dbReference type="Gene3D" id="2.20.25.80">
    <property type="entry name" value="WRKY domain"/>
    <property type="match status" value="1"/>
</dbReference>
<dbReference type="InterPro" id="IPR044810">
    <property type="entry name" value="WRKY_plant"/>
</dbReference>
<dbReference type="PANTHER" id="PTHR31221:SF358">
    <property type="entry name" value="WRKY TRANSCRIPTION FACTOR 71"/>
    <property type="match status" value="1"/>
</dbReference>
<comment type="caution">
    <text evidence="8">The sequence shown here is derived from an EMBL/GenBank/DDBJ whole genome shotgun (WGS) entry which is preliminary data.</text>
</comment>
<evidence type="ECO:0000256" key="5">
    <source>
        <dbReference type="ARBA" id="ARBA00023242"/>
    </source>
</evidence>
<feature type="region of interest" description="Disordered" evidence="6">
    <location>
        <begin position="65"/>
        <end position="136"/>
    </location>
</feature>
<dbReference type="EMBL" id="JAMYWD010000006">
    <property type="protein sequence ID" value="KAJ4968459.1"/>
    <property type="molecule type" value="Genomic_DNA"/>
</dbReference>
<proteinExistence type="predicted"/>
<feature type="compositionally biased region" description="Basic and acidic residues" evidence="6">
    <location>
        <begin position="126"/>
        <end position="135"/>
    </location>
</feature>
<reference evidence="8" key="1">
    <citation type="journal article" date="2023" name="Plant J.">
        <title>The genome of the king protea, Protea cynaroides.</title>
        <authorList>
            <person name="Chang J."/>
            <person name="Duong T.A."/>
            <person name="Schoeman C."/>
            <person name="Ma X."/>
            <person name="Roodt D."/>
            <person name="Barker N."/>
            <person name="Li Z."/>
            <person name="Van de Peer Y."/>
            <person name="Mizrachi E."/>
        </authorList>
    </citation>
    <scope>NUCLEOTIDE SEQUENCE</scope>
    <source>
        <tissue evidence="8">Young leaves</tissue>
    </source>
</reference>
<evidence type="ECO:0000259" key="7">
    <source>
        <dbReference type="PROSITE" id="PS50811"/>
    </source>
</evidence>
<dbReference type="InterPro" id="IPR003657">
    <property type="entry name" value="WRKY_dom"/>
</dbReference>
<dbReference type="PROSITE" id="PS50811">
    <property type="entry name" value="WRKY"/>
    <property type="match status" value="1"/>
</dbReference>
<dbReference type="GO" id="GO:0005634">
    <property type="term" value="C:nucleus"/>
    <property type="evidence" value="ECO:0007669"/>
    <property type="project" value="UniProtKB-SubCell"/>
</dbReference>
<keyword evidence="5" id="KW-0539">Nucleus</keyword>